<dbReference type="OrthoDB" id="6646492at2"/>
<sequence length="276" mass="30940">MRTSVRQTALWLARGVDSWFGDKPFSDGGSVTEGRLGLSLLHRPDEDSASVRFNARFRLPNLEDKAYVFVGRDNPREVISDQPGAFTRPQRLQPEDRDQTSFFAGVGVLLRESTDLRVGFRGGLKPYVQLRYRQPLMLGNQKLAEFRQTFFWTVDDHLGSTTAVSLERAVHADLAVRWLVSGTVTQASRRLGVSSNLGAYRLFGQQRQLAVELIATAEQHTGVGLTDYGVQARWQQPVYADWLVGEVLVGHFWPRANDSVPRDPGWAAGLSLTLHF</sequence>
<proteinExistence type="predicted"/>
<evidence type="ECO:0000313" key="2">
    <source>
        <dbReference type="Proteomes" id="UP000288178"/>
    </source>
</evidence>
<keyword evidence="2" id="KW-1185">Reference proteome</keyword>
<dbReference type="Proteomes" id="UP000288178">
    <property type="component" value="Unassembled WGS sequence"/>
</dbReference>
<protein>
    <submittedName>
        <fullName evidence="1">Uncharacterized protein</fullName>
    </submittedName>
</protein>
<name>A0A3S2UBS2_9BURK</name>
<evidence type="ECO:0000313" key="1">
    <source>
        <dbReference type="EMBL" id="RVT54481.1"/>
    </source>
</evidence>
<accession>A0A3S2UBS2</accession>
<dbReference type="EMBL" id="SACT01000001">
    <property type="protein sequence ID" value="RVT54481.1"/>
    <property type="molecule type" value="Genomic_DNA"/>
</dbReference>
<organism evidence="1 2">
    <name type="scientific">Rubrivivax albus</name>
    <dbReference type="NCBI Taxonomy" id="2499835"/>
    <lineage>
        <taxon>Bacteria</taxon>
        <taxon>Pseudomonadati</taxon>
        <taxon>Pseudomonadota</taxon>
        <taxon>Betaproteobacteria</taxon>
        <taxon>Burkholderiales</taxon>
        <taxon>Sphaerotilaceae</taxon>
        <taxon>Rubrivivax</taxon>
    </lineage>
</organism>
<dbReference type="AlphaFoldDB" id="A0A3S2UBS2"/>
<gene>
    <name evidence="1" type="ORF">ENE75_03115</name>
</gene>
<reference evidence="1 2" key="1">
    <citation type="submission" date="2019-01" db="EMBL/GenBank/DDBJ databases">
        <authorList>
            <person name="Chen W.-M."/>
        </authorList>
    </citation>
    <scope>NUCLEOTIDE SEQUENCE [LARGE SCALE GENOMIC DNA]</scope>
    <source>
        <strain evidence="1 2">ICH-3</strain>
    </source>
</reference>
<comment type="caution">
    <text evidence="1">The sequence shown here is derived from an EMBL/GenBank/DDBJ whole genome shotgun (WGS) entry which is preliminary data.</text>
</comment>